<dbReference type="HOGENOM" id="CLU_004790_4_2_1"/>
<keyword evidence="3 7" id="KW-0813">Transport</keyword>
<evidence type="ECO:0000313" key="10">
    <source>
        <dbReference type="EMBL" id="CAZ83983.1"/>
    </source>
</evidence>
<dbReference type="EMBL" id="FN430319">
    <property type="protein sequence ID" value="CAZ83983.1"/>
    <property type="molecule type" value="Genomic_DNA"/>
</dbReference>
<dbReference type="GeneID" id="9183637"/>
<dbReference type="OMA" id="LVLHIIV"/>
<sequence length="623" mass="68176">MNAPRDPHEAPLPGTDATAVEPIAKRAEMVVGRTASAHAAREKQSVNSNDLETGAGGFADDSGGVILRREELPRGGLADDEIEPTPEELATLRRVSDSLPISAYYVVVVELCERFSYYGCNAPLQNYISYPKEGNKKNGQPGALGLGQQGATALTNFFHFWAYLTPIVGAVIADQYLGRYRTICYGCGLYIAGLFLLFMTALPASINGNHALGGLIPSLIIIGTATGIIKSNVSPLTVEQYRKTRRFVKTLETGEKVIVDPVVTAQTIFNWFYWAINVGALSPLATVFSEKKVGFWFAYLLPFLMFFVGVGALVAGRNKYIRRPPEGSVLPNAFRVVSIGIRYRSLEAAKPSNLEAKGLLHKYNVRWTDHFVDEVRRGLVACKVFVAYPFYSICANQGSNNLVSQAGAMKLGGTPNDLISKLNPLTLIIFVPIFDRVVFPMLRRAGIHFRPITRITLGFFIQSLSIVYITVLQHYIYKSPPNSINVWIQGPCYVLGAISEIFTYITALEYAFTHAPASMKSVVTSVYFFHNAIAAVIGISLTPVNKDPEILWTYASVASGAAVAGIIFWFSFRHLNEQEDEMMDLESKDIGRGSNGISSAAQGDCTGSTFLGEANIRGPTKKD</sequence>
<dbReference type="InParanoid" id="D5GHJ0"/>
<evidence type="ECO:0000256" key="8">
    <source>
        <dbReference type="SAM" id="MobiDB-lite"/>
    </source>
</evidence>
<dbReference type="Gene3D" id="1.20.1250.20">
    <property type="entry name" value="MFS general substrate transporter like domains"/>
    <property type="match status" value="1"/>
</dbReference>
<dbReference type="InterPro" id="IPR036259">
    <property type="entry name" value="MFS_trans_sf"/>
</dbReference>
<dbReference type="FunFam" id="1.20.1250.20:FF:000085">
    <property type="entry name" value="MFS peptide transporter Ptr2"/>
    <property type="match status" value="1"/>
</dbReference>
<dbReference type="RefSeq" id="XP_002839792.1">
    <property type="nucleotide sequence ID" value="XM_002839746.1"/>
</dbReference>
<evidence type="ECO:0000256" key="7">
    <source>
        <dbReference type="RuleBase" id="RU003755"/>
    </source>
</evidence>
<reference evidence="10 11" key="1">
    <citation type="journal article" date="2010" name="Nature">
        <title>Perigord black truffle genome uncovers evolutionary origins and mechanisms of symbiosis.</title>
        <authorList>
            <person name="Martin F."/>
            <person name="Kohler A."/>
            <person name="Murat C."/>
            <person name="Balestrini R."/>
            <person name="Coutinho P.M."/>
            <person name="Jaillon O."/>
            <person name="Montanini B."/>
            <person name="Morin E."/>
            <person name="Noel B."/>
            <person name="Percudani R."/>
            <person name="Porcel B."/>
            <person name="Rubini A."/>
            <person name="Amicucci A."/>
            <person name="Amselem J."/>
            <person name="Anthouard V."/>
            <person name="Arcioni S."/>
            <person name="Artiguenave F."/>
            <person name="Aury J.M."/>
            <person name="Ballario P."/>
            <person name="Bolchi A."/>
            <person name="Brenna A."/>
            <person name="Brun A."/>
            <person name="Buee M."/>
            <person name="Cantarel B."/>
            <person name="Chevalier G."/>
            <person name="Couloux A."/>
            <person name="Da Silva C."/>
            <person name="Denoeud F."/>
            <person name="Duplessis S."/>
            <person name="Ghignone S."/>
            <person name="Hilselberger B."/>
            <person name="Iotti M."/>
            <person name="Marcais B."/>
            <person name="Mello A."/>
            <person name="Miranda M."/>
            <person name="Pacioni G."/>
            <person name="Quesneville H."/>
            <person name="Riccioni C."/>
            <person name="Ruotolo R."/>
            <person name="Splivallo R."/>
            <person name="Stocchi V."/>
            <person name="Tisserant E."/>
            <person name="Viscomi A.R."/>
            <person name="Zambonelli A."/>
            <person name="Zampieri E."/>
            <person name="Henrissat B."/>
            <person name="Lebrun M.H."/>
            <person name="Paolocci F."/>
            <person name="Bonfante P."/>
            <person name="Ottonello S."/>
            <person name="Wincker P."/>
        </authorList>
    </citation>
    <scope>NUCLEOTIDE SEQUENCE [LARGE SCALE GENOMIC DNA]</scope>
    <source>
        <strain evidence="10 11">Mel28</strain>
    </source>
</reference>
<feature type="transmembrane region" description="Helical" evidence="9">
    <location>
        <begin position="452"/>
        <end position="476"/>
    </location>
</feature>
<dbReference type="Pfam" id="PF00854">
    <property type="entry name" value="PTR2"/>
    <property type="match status" value="1"/>
</dbReference>
<evidence type="ECO:0000256" key="2">
    <source>
        <dbReference type="ARBA" id="ARBA00005982"/>
    </source>
</evidence>
<feature type="region of interest" description="Disordered" evidence="8">
    <location>
        <begin position="1"/>
        <end position="21"/>
    </location>
</feature>
<dbReference type="InterPro" id="IPR000109">
    <property type="entry name" value="POT_fam"/>
</dbReference>
<name>D5GHJ0_TUBMM</name>
<evidence type="ECO:0000256" key="1">
    <source>
        <dbReference type="ARBA" id="ARBA00004141"/>
    </source>
</evidence>
<feature type="transmembrane region" description="Helical" evidence="9">
    <location>
        <begin position="184"/>
        <end position="206"/>
    </location>
</feature>
<dbReference type="KEGG" id="tml:GSTUM_00007938001"/>
<keyword evidence="11" id="KW-1185">Reference proteome</keyword>
<keyword evidence="4 7" id="KW-0812">Transmembrane</keyword>
<feature type="transmembrane region" description="Helical" evidence="9">
    <location>
        <begin position="488"/>
        <end position="512"/>
    </location>
</feature>
<keyword evidence="5 9" id="KW-1133">Transmembrane helix</keyword>
<evidence type="ECO:0000256" key="3">
    <source>
        <dbReference type="ARBA" id="ARBA00022448"/>
    </source>
</evidence>
<dbReference type="GO" id="GO:0005886">
    <property type="term" value="C:plasma membrane"/>
    <property type="evidence" value="ECO:0007669"/>
    <property type="project" value="UniProtKB-ARBA"/>
</dbReference>
<dbReference type="Proteomes" id="UP000006911">
    <property type="component" value="Unassembled WGS sequence"/>
</dbReference>
<evidence type="ECO:0000256" key="6">
    <source>
        <dbReference type="ARBA" id="ARBA00023136"/>
    </source>
</evidence>
<evidence type="ECO:0000313" key="11">
    <source>
        <dbReference type="Proteomes" id="UP000006911"/>
    </source>
</evidence>
<dbReference type="InterPro" id="IPR018456">
    <property type="entry name" value="PTR2_symporter_CS"/>
</dbReference>
<feature type="transmembrane region" description="Helical" evidence="9">
    <location>
        <begin position="296"/>
        <end position="315"/>
    </location>
</feature>
<protein>
    <submittedName>
        <fullName evidence="10">(Perigord truffle) hypothetical protein</fullName>
    </submittedName>
</protein>
<accession>D5GHJ0</accession>
<organism evidence="10 11">
    <name type="scientific">Tuber melanosporum (strain Mel28)</name>
    <name type="common">Perigord black truffle</name>
    <dbReference type="NCBI Taxonomy" id="656061"/>
    <lineage>
        <taxon>Eukaryota</taxon>
        <taxon>Fungi</taxon>
        <taxon>Dikarya</taxon>
        <taxon>Ascomycota</taxon>
        <taxon>Pezizomycotina</taxon>
        <taxon>Pezizomycetes</taxon>
        <taxon>Pezizales</taxon>
        <taxon>Tuberaceae</taxon>
        <taxon>Tuber</taxon>
    </lineage>
</organism>
<feature type="transmembrane region" description="Helical" evidence="9">
    <location>
        <begin position="212"/>
        <end position="236"/>
    </location>
</feature>
<feature type="region of interest" description="Disordered" evidence="8">
    <location>
        <begin position="34"/>
        <end position="57"/>
    </location>
</feature>
<comment type="subcellular location">
    <subcellularLocation>
        <location evidence="1 7">Membrane</location>
        <topology evidence="1 7">Multi-pass membrane protein</topology>
    </subcellularLocation>
</comment>
<proteinExistence type="inferred from homology"/>
<dbReference type="AlphaFoldDB" id="D5GHJ0"/>
<evidence type="ECO:0000256" key="9">
    <source>
        <dbReference type="SAM" id="Phobius"/>
    </source>
</evidence>
<gene>
    <name evidence="10" type="ORF">GSTUM_00007938001</name>
</gene>
<dbReference type="PANTHER" id="PTHR11654">
    <property type="entry name" value="OLIGOPEPTIDE TRANSPORTER-RELATED"/>
    <property type="match status" value="1"/>
</dbReference>
<feature type="transmembrane region" description="Helical" evidence="9">
    <location>
        <begin position="550"/>
        <end position="572"/>
    </location>
</feature>
<dbReference type="GO" id="GO:0071916">
    <property type="term" value="F:dipeptide transmembrane transporter activity"/>
    <property type="evidence" value="ECO:0007669"/>
    <property type="project" value="UniProtKB-ARBA"/>
</dbReference>
<dbReference type="PROSITE" id="PS01023">
    <property type="entry name" value="PTR2_2"/>
    <property type="match status" value="1"/>
</dbReference>
<evidence type="ECO:0000256" key="5">
    <source>
        <dbReference type="ARBA" id="ARBA00022989"/>
    </source>
</evidence>
<evidence type="ECO:0000256" key="4">
    <source>
        <dbReference type="ARBA" id="ARBA00022692"/>
    </source>
</evidence>
<feature type="transmembrane region" description="Helical" evidence="9">
    <location>
        <begin position="158"/>
        <end position="177"/>
    </location>
</feature>
<feature type="transmembrane region" description="Helical" evidence="9">
    <location>
        <begin position="524"/>
        <end position="544"/>
    </location>
</feature>
<comment type="similarity">
    <text evidence="2 7">Belongs to the major facilitator superfamily. Proton-dependent oligopeptide transporter (POT/PTR) (TC 2.A.17) family.</text>
</comment>
<dbReference type="SUPFAM" id="SSF103473">
    <property type="entry name" value="MFS general substrate transporter"/>
    <property type="match status" value="1"/>
</dbReference>
<keyword evidence="6 9" id="KW-0472">Membrane</keyword>
<dbReference type="eggNOG" id="KOG1237">
    <property type="taxonomic scope" value="Eukaryota"/>
</dbReference>